<dbReference type="KEGG" id="ala:BFG52_15150"/>
<feature type="chain" id="PRO_5008539994" evidence="1">
    <location>
        <begin position="27"/>
        <end position="356"/>
    </location>
</feature>
<keyword evidence="3" id="KW-1185">Reference proteome</keyword>
<feature type="signal peptide" evidence="1">
    <location>
        <begin position="1"/>
        <end position="26"/>
    </location>
</feature>
<name>A0A1B2M2Z3_9GAMM</name>
<reference evidence="2 3" key="1">
    <citation type="submission" date="2016-08" db="EMBL/GenBank/DDBJ databases">
        <authorList>
            <person name="Seilhamer J.J."/>
        </authorList>
    </citation>
    <scope>NUCLEOTIDE SEQUENCE [LARGE SCALE GENOMIC DNA]</scope>
    <source>
        <strain evidence="2 3">BRTC-1</strain>
    </source>
</reference>
<evidence type="ECO:0000313" key="2">
    <source>
        <dbReference type="EMBL" id="AOA59549.1"/>
    </source>
</evidence>
<dbReference type="Proteomes" id="UP000093391">
    <property type="component" value="Chromosome"/>
</dbReference>
<organism evidence="2 3">
    <name type="scientific">Acinetobacter larvae</name>
    <dbReference type="NCBI Taxonomy" id="1789224"/>
    <lineage>
        <taxon>Bacteria</taxon>
        <taxon>Pseudomonadati</taxon>
        <taxon>Pseudomonadota</taxon>
        <taxon>Gammaproteobacteria</taxon>
        <taxon>Moraxellales</taxon>
        <taxon>Moraxellaceae</taxon>
        <taxon>Acinetobacter</taxon>
    </lineage>
</organism>
<proteinExistence type="predicted"/>
<dbReference type="PROSITE" id="PS51257">
    <property type="entry name" value="PROKAR_LIPOPROTEIN"/>
    <property type="match status" value="1"/>
</dbReference>
<dbReference type="RefSeq" id="WP_067558097.1">
    <property type="nucleotide sequence ID" value="NZ_CP016895.1"/>
</dbReference>
<evidence type="ECO:0000256" key="1">
    <source>
        <dbReference type="SAM" id="SignalP"/>
    </source>
</evidence>
<gene>
    <name evidence="2" type="ORF">BFG52_15150</name>
</gene>
<dbReference type="AlphaFoldDB" id="A0A1B2M2Z3"/>
<dbReference type="STRING" id="1789224.BFG52_15150"/>
<accession>A0A1B2M2Z3</accession>
<dbReference type="EMBL" id="CP016895">
    <property type="protein sequence ID" value="AOA59549.1"/>
    <property type="molecule type" value="Genomic_DNA"/>
</dbReference>
<sequence length="356" mass="41807">MIRHKFKLKYVLFGMLSLCMVWMLLACQKAQTVDHIEHELNTVSEPKVQDLDALCQELDGEIQNLDHQRGSLALEQINQNLRMCLQVYNFEQQMQVMDAINQMYGRFLQVARSPEEQQALEHYAVEQYLYPTIHAEHYALLNARDRYLIRHQGQFYLELYINAKQEVRYRRQPQYLAKLFAIYLPEAEKQFIQQLAQQNERALIKQQSLLLSPQQLAERAQFWQNYLQTYPNSYFKKDAQYLLQVYQALLFKGTTKSAVSYLYQDLADIQPSSLRVIQALAEQPHGALAEKARKFIHFMHMSDAQRAAQIDVAEPLDDSNAQQKVLQQLNQYVGLIDFDIEHPQKDCFSDAICYEI</sequence>
<protein>
    <submittedName>
        <fullName evidence="2">Uncharacterized protein</fullName>
    </submittedName>
</protein>
<evidence type="ECO:0000313" key="3">
    <source>
        <dbReference type="Proteomes" id="UP000093391"/>
    </source>
</evidence>
<dbReference type="OrthoDB" id="8605367at2"/>
<keyword evidence="1" id="KW-0732">Signal</keyword>